<dbReference type="AlphaFoldDB" id="A0A9D1K7D5"/>
<accession>A0A9D1K7D5</accession>
<reference evidence="2" key="2">
    <citation type="journal article" date="2021" name="PeerJ">
        <title>Extensive microbial diversity within the chicken gut microbiome revealed by metagenomics and culture.</title>
        <authorList>
            <person name="Gilroy R."/>
            <person name="Ravi A."/>
            <person name="Getino M."/>
            <person name="Pursley I."/>
            <person name="Horton D.L."/>
            <person name="Alikhan N.F."/>
            <person name="Baker D."/>
            <person name="Gharbi K."/>
            <person name="Hall N."/>
            <person name="Watson M."/>
            <person name="Adriaenssens E.M."/>
            <person name="Foster-Nyarko E."/>
            <person name="Jarju S."/>
            <person name="Secka A."/>
            <person name="Antonio M."/>
            <person name="Oren A."/>
            <person name="Chaudhuri R.R."/>
            <person name="La Ragione R."/>
            <person name="Hildebrand F."/>
            <person name="Pallen M.J."/>
        </authorList>
    </citation>
    <scope>NUCLEOTIDE SEQUENCE</scope>
    <source>
        <strain evidence="2">13766</strain>
    </source>
</reference>
<evidence type="ECO:0000256" key="1">
    <source>
        <dbReference type="ARBA" id="ARBA00006479"/>
    </source>
</evidence>
<comment type="similarity">
    <text evidence="1">Belongs to the ROK (NagC/XylR) family.</text>
</comment>
<dbReference type="SUPFAM" id="SSF53067">
    <property type="entry name" value="Actin-like ATPase domain"/>
    <property type="match status" value="1"/>
</dbReference>
<organism evidence="2 3">
    <name type="scientific">Candidatus Alectryocaccomicrobium excrementavium</name>
    <dbReference type="NCBI Taxonomy" id="2840668"/>
    <lineage>
        <taxon>Bacteria</taxon>
        <taxon>Bacillati</taxon>
        <taxon>Bacillota</taxon>
        <taxon>Clostridia</taxon>
        <taxon>Candidatus Alectryocaccomicrobium</taxon>
    </lineage>
</organism>
<dbReference type="EMBL" id="DVJN01000258">
    <property type="protein sequence ID" value="HIS94015.1"/>
    <property type="molecule type" value="Genomic_DNA"/>
</dbReference>
<dbReference type="Pfam" id="PF00480">
    <property type="entry name" value="ROK"/>
    <property type="match status" value="1"/>
</dbReference>
<dbReference type="Gene3D" id="3.30.420.40">
    <property type="match status" value="2"/>
</dbReference>
<dbReference type="PANTHER" id="PTHR18964:SF149">
    <property type="entry name" value="BIFUNCTIONAL UDP-N-ACETYLGLUCOSAMINE 2-EPIMERASE_N-ACETYLMANNOSAMINE KINASE"/>
    <property type="match status" value="1"/>
</dbReference>
<dbReference type="Proteomes" id="UP000824140">
    <property type="component" value="Unassembled WGS sequence"/>
</dbReference>
<comment type="caution">
    <text evidence="2">The sequence shown here is derived from an EMBL/GenBank/DDBJ whole genome shotgun (WGS) entry which is preliminary data.</text>
</comment>
<reference evidence="2" key="1">
    <citation type="submission" date="2020-10" db="EMBL/GenBank/DDBJ databases">
        <authorList>
            <person name="Gilroy R."/>
        </authorList>
    </citation>
    <scope>NUCLEOTIDE SEQUENCE</scope>
    <source>
        <strain evidence="2">13766</strain>
    </source>
</reference>
<name>A0A9D1K7D5_9FIRM</name>
<proteinExistence type="inferred from homology"/>
<sequence>MLYVGIDLGGTGIKAGLVNEEGTIIARAECPTGVERGHEAVIADMAKLALDVIAKGGATLGEVKAVGIGLPGIQDPRTGHVPFCTNLYWHDVPVVELMQKVIDKPIYIGNDATVAGLAESVAGVSKGYSTSVFITLGTGVGGGIVIDGKPYSGPNGVGSEIGHMIVMIDGEPCTCGNRGCWERYASATAIIRMGRESAQLHPDGAIARAVGGDLGKITAKTVMDLAKEGDPQAREIFDKYVYYLCVGIVNLINCIDPEVIALGGGVSKAGDFLLNAVRAKLPEMIFYKTMPYARIELATLGNDAGIIGAAMLGR</sequence>
<dbReference type="InterPro" id="IPR000600">
    <property type="entry name" value="ROK"/>
</dbReference>
<evidence type="ECO:0000313" key="2">
    <source>
        <dbReference type="EMBL" id="HIS94015.1"/>
    </source>
</evidence>
<dbReference type="PANTHER" id="PTHR18964">
    <property type="entry name" value="ROK (REPRESSOR, ORF, KINASE) FAMILY"/>
    <property type="match status" value="1"/>
</dbReference>
<evidence type="ECO:0000313" key="3">
    <source>
        <dbReference type="Proteomes" id="UP000824140"/>
    </source>
</evidence>
<dbReference type="InterPro" id="IPR043129">
    <property type="entry name" value="ATPase_NBD"/>
</dbReference>
<gene>
    <name evidence="2" type="ORF">IAA84_13470</name>
</gene>
<protein>
    <submittedName>
        <fullName evidence="2">ROK family protein</fullName>
    </submittedName>
</protein>